<proteinExistence type="inferred from homology"/>
<dbReference type="OrthoDB" id="3180714at2759"/>
<evidence type="ECO:0000256" key="3">
    <source>
        <dbReference type="SAM" id="MobiDB-lite"/>
    </source>
</evidence>
<dbReference type="Proteomes" id="UP000800092">
    <property type="component" value="Unassembled WGS sequence"/>
</dbReference>
<dbReference type="GO" id="GO:0008033">
    <property type="term" value="P:tRNA processing"/>
    <property type="evidence" value="ECO:0007669"/>
    <property type="project" value="UniProtKB-KW"/>
</dbReference>
<protein>
    <recommendedName>
        <fullName evidence="4">JmjC domain-containing protein</fullName>
    </recommendedName>
</protein>
<dbReference type="AlphaFoldDB" id="A0A6A6HJU4"/>
<gene>
    <name evidence="5" type="ORF">EV356DRAFT_552527</name>
</gene>
<dbReference type="SUPFAM" id="SSF53927">
    <property type="entry name" value="Cytidine deaminase-like"/>
    <property type="match status" value="1"/>
</dbReference>
<accession>A0A6A6HJU4</accession>
<dbReference type="EMBL" id="ML991776">
    <property type="protein sequence ID" value="KAF2238414.1"/>
    <property type="molecule type" value="Genomic_DNA"/>
</dbReference>
<dbReference type="Gene3D" id="2.60.120.650">
    <property type="entry name" value="Cupin"/>
    <property type="match status" value="1"/>
</dbReference>
<dbReference type="SUPFAM" id="SSF51197">
    <property type="entry name" value="Clavaminate synthase-like"/>
    <property type="match status" value="1"/>
</dbReference>
<dbReference type="PANTHER" id="PTHR11079">
    <property type="entry name" value="CYTOSINE DEAMINASE FAMILY MEMBER"/>
    <property type="match status" value="1"/>
</dbReference>
<feature type="domain" description="JmjC" evidence="4">
    <location>
        <begin position="186"/>
        <end position="333"/>
    </location>
</feature>
<evidence type="ECO:0000256" key="2">
    <source>
        <dbReference type="ARBA" id="ARBA00038160"/>
    </source>
</evidence>
<sequence>MPSKSDEGSFGEDEFQDNWLQTLRKQLDSNKAIPINSWGFRQRERGAEIASVMTRPRTNSSLPVGDAEALVLPAPDYSQALARGDAFNVPVLLRDQGRWNWGGPRPIEHILNNIPDTCTVDVQEPRNLEDAPSYCTVNIAEVKERFRGNKETDSPWNCLDLAPPGVPLLLPPVLQCKECDFLYGIQQRVLGGGTAKRASVNARAKKDSTWKQVTNWVLLAEGGALSEAHHDNNGYCTWLTVAEGDVCFAWLSNPSEEDLDSYRAGEDGDGSYRLSSQWRYVVLRPEETVIFESGLIHSVFRLSGDEQQTMMVGGHFLRRSRAREWLSIFLEQIRNPLGSNEDLDLISKNLVDTGARLVEQIGHDGSFGNGEARREVREIKAMIDEEWKANFKRTGERNHASIEMANNGRTRSFPNIEADVPTRGYDGTYPSWFSMSKQEKMPLRPLKTVHECRAVDQTLDVYVVEVPSGLAGKSIDVIKAAFPDVRNADTFYLRRCAKPEHLPAHVRALFPTTKPRSARTSSPTTAAHKPEELSLLPSKPQGQNNATKQNIATNESSPLFLLACPASRVTREQLSSLLSSNVPSLPLYPEIHVVAVPALAPTSYEKAAMWTKAFWPTVYKSTNPFGPHPSVVSRAQNEVSLNVEMFMGLAQSCGRVVSAAGLGERIGCVIAERDWHKKATVVAAAGDLRYANRKANMDDKEVCPGANVMGHAVLRAIGIVSRKRREAAAAERAQSDRPATPTVNCATCSHADLTDFFHCDICLDGTYNLCSNCYTCGTRCWEGEGHDLLRCTVEKAQTKPIAAESIPPETETDCGEKDHFWDRPLPDSPETHAYHDSRVDHRGYLCHKMEIYITHEPCIMCSQALLHSRFGRIVIGQRMPETGALTSETEGESAGRGYGLWWRKELNWNALAYEVEKSKDDEGGSHVGPEVHA</sequence>
<evidence type="ECO:0000313" key="5">
    <source>
        <dbReference type="EMBL" id="KAF2238414.1"/>
    </source>
</evidence>
<reference evidence="5" key="1">
    <citation type="journal article" date="2020" name="Stud. Mycol.">
        <title>101 Dothideomycetes genomes: a test case for predicting lifestyles and emergence of pathogens.</title>
        <authorList>
            <person name="Haridas S."/>
            <person name="Albert R."/>
            <person name="Binder M."/>
            <person name="Bloem J."/>
            <person name="Labutti K."/>
            <person name="Salamov A."/>
            <person name="Andreopoulos B."/>
            <person name="Baker S."/>
            <person name="Barry K."/>
            <person name="Bills G."/>
            <person name="Bluhm B."/>
            <person name="Cannon C."/>
            <person name="Castanera R."/>
            <person name="Culley D."/>
            <person name="Daum C."/>
            <person name="Ezra D."/>
            <person name="Gonzalez J."/>
            <person name="Henrissat B."/>
            <person name="Kuo A."/>
            <person name="Liang C."/>
            <person name="Lipzen A."/>
            <person name="Lutzoni F."/>
            <person name="Magnuson J."/>
            <person name="Mondo S."/>
            <person name="Nolan M."/>
            <person name="Ohm R."/>
            <person name="Pangilinan J."/>
            <person name="Park H.-J."/>
            <person name="Ramirez L."/>
            <person name="Alfaro M."/>
            <person name="Sun H."/>
            <person name="Tritt A."/>
            <person name="Yoshinaga Y."/>
            <person name="Zwiers L.-H."/>
            <person name="Turgeon B."/>
            <person name="Goodwin S."/>
            <person name="Spatafora J."/>
            <person name="Crous P."/>
            <person name="Grigoriev I."/>
        </authorList>
    </citation>
    <scope>NUCLEOTIDE SEQUENCE</scope>
    <source>
        <strain evidence="5">Tuck. ex Michener</strain>
    </source>
</reference>
<feature type="compositionally biased region" description="Polar residues" evidence="3">
    <location>
        <begin position="514"/>
        <end position="525"/>
    </location>
</feature>
<comment type="similarity">
    <text evidence="2">Belongs to the cytidine and deoxycytidylate deaminase family. ADAT3 subfamily.</text>
</comment>
<keyword evidence="6" id="KW-1185">Reference proteome</keyword>
<organism evidence="5 6">
    <name type="scientific">Viridothelium virens</name>
    <name type="common">Speckled blister lichen</name>
    <name type="synonym">Trypethelium virens</name>
    <dbReference type="NCBI Taxonomy" id="1048519"/>
    <lineage>
        <taxon>Eukaryota</taxon>
        <taxon>Fungi</taxon>
        <taxon>Dikarya</taxon>
        <taxon>Ascomycota</taxon>
        <taxon>Pezizomycotina</taxon>
        <taxon>Dothideomycetes</taxon>
        <taxon>Dothideomycetes incertae sedis</taxon>
        <taxon>Trypetheliales</taxon>
        <taxon>Trypetheliaceae</taxon>
        <taxon>Viridothelium</taxon>
    </lineage>
</organism>
<dbReference type="InterPro" id="IPR016193">
    <property type="entry name" value="Cytidine_deaminase-like"/>
</dbReference>
<feature type="region of interest" description="Disordered" evidence="3">
    <location>
        <begin position="512"/>
        <end position="547"/>
    </location>
</feature>
<evidence type="ECO:0000259" key="4">
    <source>
        <dbReference type="PROSITE" id="PS51184"/>
    </source>
</evidence>
<dbReference type="Gene3D" id="3.40.140.10">
    <property type="entry name" value="Cytidine Deaminase, domain 2"/>
    <property type="match status" value="1"/>
</dbReference>
<dbReference type="InterPro" id="IPR003347">
    <property type="entry name" value="JmjC_dom"/>
</dbReference>
<keyword evidence="1" id="KW-0819">tRNA processing</keyword>
<dbReference type="GO" id="GO:0052717">
    <property type="term" value="F:tRNA-specific adenosine-34 deaminase activity"/>
    <property type="evidence" value="ECO:0007669"/>
    <property type="project" value="TreeGrafter"/>
</dbReference>
<dbReference type="PANTHER" id="PTHR11079:SF156">
    <property type="entry name" value="INACTIVE TRNA-SPECIFIC ADENOSINE DEAMINASE-LIKE PROTEIN 3-RELATED"/>
    <property type="match status" value="1"/>
</dbReference>
<dbReference type="GO" id="GO:0005737">
    <property type="term" value="C:cytoplasm"/>
    <property type="evidence" value="ECO:0007669"/>
    <property type="project" value="TreeGrafter"/>
</dbReference>
<dbReference type="GO" id="GO:0005634">
    <property type="term" value="C:nucleus"/>
    <property type="evidence" value="ECO:0007669"/>
    <property type="project" value="TreeGrafter"/>
</dbReference>
<name>A0A6A6HJU4_VIRVR</name>
<evidence type="ECO:0000313" key="6">
    <source>
        <dbReference type="Proteomes" id="UP000800092"/>
    </source>
</evidence>
<dbReference type="PROSITE" id="PS51184">
    <property type="entry name" value="JMJC"/>
    <property type="match status" value="1"/>
</dbReference>
<evidence type="ECO:0000256" key="1">
    <source>
        <dbReference type="ARBA" id="ARBA00022694"/>
    </source>
</evidence>